<dbReference type="GO" id="GO:0032259">
    <property type="term" value="P:methylation"/>
    <property type="evidence" value="ECO:0007669"/>
    <property type="project" value="UniProtKB-KW"/>
</dbReference>
<accession>A0ABW3ZX62</accession>
<keyword evidence="6 12" id="KW-0698">rRNA processing</keyword>
<sequence length="253" mass="28469">MPDLQRYFVPAENWHDNEVVITDEDAHHISRVMRAKSGDEIICNHPDGQAAVTEITTMTSDHVYAVIKEWLEGSAESPIAITIAQGLPKSDKFEFVLQKGTELGAAAFIPVQSDRTIVTWDHKKMEKKMKRFKKIVKEASEQSHRNKIPSIQPVTEINQLAEESNGFDLKLLAYEEEAKTDVYQSFGMVIRRLNPDDRVLIVIGPEGGFSGQEADILKQNDFVPVRLGPRILRTETAALYALASVSYQFEELG</sequence>
<dbReference type="Gene3D" id="3.40.1280.10">
    <property type="match status" value="1"/>
</dbReference>
<dbReference type="Gene3D" id="2.40.240.20">
    <property type="entry name" value="Hypothetical PUA domain-like, domain 1"/>
    <property type="match status" value="1"/>
</dbReference>
<dbReference type="PANTHER" id="PTHR30027">
    <property type="entry name" value="RIBOSOMAL RNA SMALL SUBUNIT METHYLTRANSFERASE E"/>
    <property type="match status" value="1"/>
</dbReference>
<feature type="domain" description="Ribosomal RNA small subunit methyltransferase E methyltransferase" evidence="13">
    <location>
        <begin position="76"/>
        <end position="245"/>
    </location>
</feature>
<dbReference type="InterPro" id="IPR046886">
    <property type="entry name" value="RsmE_MTase_dom"/>
</dbReference>
<evidence type="ECO:0000256" key="12">
    <source>
        <dbReference type="PIRNR" id="PIRNR015601"/>
    </source>
</evidence>
<keyword evidence="7 12" id="KW-0489">Methyltransferase</keyword>
<dbReference type="NCBIfam" id="NF008692">
    <property type="entry name" value="PRK11713.1-5"/>
    <property type="match status" value="1"/>
</dbReference>
<organism evidence="15 16">
    <name type="scientific">Lentibacillus salinarum</name>
    <dbReference type="NCBI Taxonomy" id="446820"/>
    <lineage>
        <taxon>Bacteria</taxon>
        <taxon>Bacillati</taxon>
        <taxon>Bacillota</taxon>
        <taxon>Bacilli</taxon>
        <taxon>Bacillales</taxon>
        <taxon>Bacillaceae</taxon>
        <taxon>Lentibacillus</taxon>
    </lineage>
</organism>
<dbReference type="Proteomes" id="UP001597178">
    <property type="component" value="Unassembled WGS sequence"/>
</dbReference>
<evidence type="ECO:0000256" key="2">
    <source>
        <dbReference type="ARBA" id="ARBA00005528"/>
    </source>
</evidence>
<reference evidence="16" key="1">
    <citation type="journal article" date="2019" name="Int. J. Syst. Evol. Microbiol.">
        <title>The Global Catalogue of Microorganisms (GCM) 10K type strain sequencing project: providing services to taxonomists for standard genome sequencing and annotation.</title>
        <authorList>
            <consortium name="The Broad Institute Genomics Platform"/>
            <consortium name="The Broad Institute Genome Sequencing Center for Infectious Disease"/>
            <person name="Wu L."/>
            <person name="Ma J."/>
        </authorList>
    </citation>
    <scope>NUCLEOTIDE SEQUENCE [LARGE SCALE GENOMIC DNA]</scope>
    <source>
        <strain evidence="16">CCUG 54822</strain>
    </source>
</reference>
<gene>
    <name evidence="15" type="ORF">ACFQ4A_15240</name>
</gene>
<dbReference type="InterPro" id="IPR015947">
    <property type="entry name" value="PUA-like_sf"/>
</dbReference>
<keyword evidence="5 12" id="KW-0963">Cytoplasm</keyword>
<keyword evidence="16" id="KW-1185">Reference proteome</keyword>
<evidence type="ECO:0000313" key="15">
    <source>
        <dbReference type="EMBL" id="MFD1363010.1"/>
    </source>
</evidence>
<dbReference type="Pfam" id="PF04452">
    <property type="entry name" value="Methyltrans_RNA"/>
    <property type="match status" value="1"/>
</dbReference>
<evidence type="ECO:0000256" key="11">
    <source>
        <dbReference type="ARBA" id="ARBA00047944"/>
    </source>
</evidence>
<evidence type="ECO:0000259" key="14">
    <source>
        <dbReference type="Pfam" id="PF20260"/>
    </source>
</evidence>
<dbReference type="PANTHER" id="PTHR30027:SF3">
    <property type="entry name" value="16S RRNA (URACIL(1498)-N(3))-METHYLTRANSFERASE"/>
    <property type="match status" value="1"/>
</dbReference>
<dbReference type="SUPFAM" id="SSF88697">
    <property type="entry name" value="PUA domain-like"/>
    <property type="match status" value="1"/>
</dbReference>
<proteinExistence type="inferred from homology"/>
<dbReference type="EC" id="2.1.1.193" evidence="3 12"/>
<evidence type="ECO:0000256" key="6">
    <source>
        <dbReference type="ARBA" id="ARBA00022552"/>
    </source>
</evidence>
<dbReference type="PIRSF" id="PIRSF015601">
    <property type="entry name" value="MTase_slr0722"/>
    <property type="match status" value="1"/>
</dbReference>
<evidence type="ECO:0000256" key="5">
    <source>
        <dbReference type="ARBA" id="ARBA00022490"/>
    </source>
</evidence>
<comment type="similarity">
    <text evidence="2 12">Belongs to the RNA methyltransferase RsmE family.</text>
</comment>
<dbReference type="NCBIfam" id="NF008691">
    <property type="entry name" value="PRK11713.1-4"/>
    <property type="match status" value="1"/>
</dbReference>
<evidence type="ECO:0000256" key="3">
    <source>
        <dbReference type="ARBA" id="ARBA00012328"/>
    </source>
</evidence>
<evidence type="ECO:0000259" key="13">
    <source>
        <dbReference type="Pfam" id="PF04452"/>
    </source>
</evidence>
<dbReference type="InterPro" id="IPR029026">
    <property type="entry name" value="tRNA_m1G_MTases_N"/>
</dbReference>
<keyword evidence="9 12" id="KW-0949">S-adenosyl-L-methionine</keyword>
<comment type="catalytic activity">
    <reaction evidence="11 12">
        <text>uridine(1498) in 16S rRNA + S-adenosyl-L-methionine = N(3)-methyluridine(1498) in 16S rRNA + S-adenosyl-L-homocysteine + H(+)</text>
        <dbReference type="Rhea" id="RHEA:42920"/>
        <dbReference type="Rhea" id="RHEA-COMP:10283"/>
        <dbReference type="Rhea" id="RHEA-COMP:10284"/>
        <dbReference type="ChEBI" id="CHEBI:15378"/>
        <dbReference type="ChEBI" id="CHEBI:57856"/>
        <dbReference type="ChEBI" id="CHEBI:59789"/>
        <dbReference type="ChEBI" id="CHEBI:65315"/>
        <dbReference type="ChEBI" id="CHEBI:74502"/>
        <dbReference type="EC" id="2.1.1.193"/>
    </reaction>
</comment>
<dbReference type="GO" id="GO:0008168">
    <property type="term" value="F:methyltransferase activity"/>
    <property type="evidence" value="ECO:0007669"/>
    <property type="project" value="UniProtKB-KW"/>
</dbReference>
<comment type="function">
    <text evidence="10 12">Specifically methylates the N3 position of the uracil ring of uridine 1498 (m3U1498) in 16S rRNA. Acts on the fully assembled 30S ribosomal subunit.</text>
</comment>
<keyword evidence="8 12" id="KW-0808">Transferase</keyword>
<dbReference type="InterPro" id="IPR046887">
    <property type="entry name" value="RsmE_PUA-like"/>
</dbReference>
<evidence type="ECO:0000313" key="16">
    <source>
        <dbReference type="Proteomes" id="UP001597178"/>
    </source>
</evidence>
<dbReference type="InterPro" id="IPR029028">
    <property type="entry name" value="Alpha/beta_knot_MTases"/>
</dbReference>
<dbReference type="Pfam" id="PF20260">
    <property type="entry name" value="PUA_4"/>
    <property type="match status" value="1"/>
</dbReference>
<dbReference type="NCBIfam" id="TIGR00046">
    <property type="entry name" value="RsmE family RNA methyltransferase"/>
    <property type="match status" value="1"/>
</dbReference>
<evidence type="ECO:0000256" key="1">
    <source>
        <dbReference type="ARBA" id="ARBA00004496"/>
    </source>
</evidence>
<evidence type="ECO:0000256" key="10">
    <source>
        <dbReference type="ARBA" id="ARBA00025699"/>
    </source>
</evidence>
<name>A0ABW3ZX62_9BACI</name>
<evidence type="ECO:0000256" key="8">
    <source>
        <dbReference type="ARBA" id="ARBA00022679"/>
    </source>
</evidence>
<evidence type="ECO:0000256" key="9">
    <source>
        <dbReference type="ARBA" id="ARBA00022691"/>
    </source>
</evidence>
<protein>
    <recommendedName>
        <fullName evidence="4 12">Ribosomal RNA small subunit methyltransferase E</fullName>
        <ecNumber evidence="3 12">2.1.1.193</ecNumber>
    </recommendedName>
</protein>
<dbReference type="InterPro" id="IPR006700">
    <property type="entry name" value="RsmE"/>
</dbReference>
<comment type="caution">
    <text evidence="15">The sequence shown here is derived from an EMBL/GenBank/DDBJ whole genome shotgun (WGS) entry which is preliminary data.</text>
</comment>
<evidence type="ECO:0000256" key="7">
    <source>
        <dbReference type="ARBA" id="ARBA00022603"/>
    </source>
</evidence>
<dbReference type="EMBL" id="JBHTNH010000029">
    <property type="protein sequence ID" value="MFD1363010.1"/>
    <property type="molecule type" value="Genomic_DNA"/>
</dbReference>
<dbReference type="RefSeq" id="WP_382402122.1">
    <property type="nucleotide sequence ID" value="NZ_JBHTNH010000029.1"/>
</dbReference>
<dbReference type="SUPFAM" id="SSF75217">
    <property type="entry name" value="alpha/beta knot"/>
    <property type="match status" value="1"/>
</dbReference>
<dbReference type="CDD" id="cd18084">
    <property type="entry name" value="RsmE-like"/>
    <property type="match status" value="1"/>
</dbReference>
<feature type="domain" description="Ribosomal RNA small subunit methyltransferase E PUA-like" evidence="14">
    <location>
        <begin position="21"/>
        <end position="67"/>
    </location>
</feature>
<comment type="subcellular location">
    <subcellularLocation>
        <location evidence="1 12">Cytoplasm</location>
    </subcellularLocation>
</comment>
<evidence type="ECO:0000256" key="4">
    <source>
        <dbReference type="ARBA" id="ARBA00013673"/>
    </source>
</evidence>